<dbReference type="Proteomes" id="UP000000304">
    <property type="component" value="Chromosome 2R"/>
</dbReference>
<gene>
    <name evidence="2" type="primary">Dsim\GD10826</name>
    <name evidence="2" type="ORF">Dsim_GD10826</name>
</gene>
<proteinExistence type="predicted"/>
<dbReference type="AlphaFoldDB" id="B4QC52"/>
<accession>B4QC52</accession>
<name>B4QC52_DROSI</name>
<sequence>MEGSSGSFEVDESDSEDETESEKPQTADGCRWMELQRCYSGAIGGAIGGAAQPLNWAMTSKLTATAATACRWMLHHRTPSDNQQTVGLTPTAH</sequence>
<dbReference type="EMBL" id="CM000362">
    <property type="protein sequence ID" value="EDX06683.1"/>
    <property type="molecule type" value="Genomic_DNA"/>
</dbReference>
<organism evidence="2 3">
    <name type="scientific">Drosophila simulans</name>
    <name type="common">Fruit fly</name>
    <dbReference type="NCBI Taxonomy" id="7240"/>
    <lineage>
        <taxon>Eukaryota</taxon>
        <taxon>Metazoa</taxon>
        <taxon>Ecdysozoa</taxon>
        <taxon>Arthropoda</taxon>
        <taxon>Hexapoda</taxon>
        <taxon>Insecta</taxon>
        <taxon>Pterygota</taxon>
        <taxon>Neoptera</taxon>
        <taxon>Endopterygota</taxon>
        <taxon>Diptera</taxon>
        <taxon>Brachycera</taxon>
        <taxon>Muscomorpha</taxon>
        <taxon>Ephydroidea</taxon>
        <taxon>Drosophilidae</taxon>
        <taxon>Drosophila</taxon>
        <taxon>Sophophora</taxon>
    </lineage>
</organism>
<evidence type="ECO:0000256" key="1">
    <source>
        <dbReference type="SAM" id="MobiDB-lite"/>
    </source>
</evidence>
<keyword evidence="3" id="KW-1185">Reference proteome</keyword>
<evidence type="ECO:0000313" key="2">
    <source>
        <dbReference type="EMBL" id="EDX06683.1"/>
    </source>
</evidence>
<dbReference type="HOGENOM" id="CLU_2402017_0_0_1"/>
<evidence type="ECO:0000313" key="3">
    <source>
        <dbReference type="Proteomes" id="UP000000304"/>
    </source>
</evidence>
<feature type="compositionally biased region" description="Acidic residues" evidence="1">
    <location>
        <begin position="9"/>
        <end position="20"/>
    </location>
</feature>
<protein>
    <submittedName>
        <fullName evidence="2">GD10826</fullName>
    </submittedName>
</protein>
<reference evidence="2 3" key="1">
    <citation type="journal article" date="2007" name="Nature">
        <title>Evolution of genes and genomes on the Drosophila phylogeny.</title>
        <authorList>
            <consortium name="Drosophila 12 Genomes Consortium"/>
            <person name="Clark A.G."/>
            <person name="Eisen M.B."/>
            <person name="Smith D.R."/>
            <person name="Bergman C.M."/>
            <person name="Oliver B."/>
            <person name="Markow T.A."/>
            <person name="Kaufman T.C."/>
            <person name="Kellis M."/>
            <person name="Gelbart W."/>
            <person name="Iyer V.N."/>
            <person name="Pollard D.A."/>
            <person name="Sackton T.B."/>
            <person name="Larracuente A.M."/>
            <person name="Singh N.D."/>
            <person name="Abad J.P."/>
            <person name="Abt D.N."/>
            <person name="Adryan B."/>
            <person name="Aguade M."/>
            <person name="Akashi H."/>
            <person name="Anderson W.W."/>
            <person name="Aquadro C.F."/>
            <person name="Ardell D.H."/>
            <person name="Arguello R."/>
            <person name="Artieri C.G."/>
            <person name="Barbash D.A."/>
            <person name="Barker D."/>
            <person name="Barsanti P."/>
            <person name="Batterham P."/>
            <person name="Batzoglou S."/>
            <person name="Begun D."/>
            <person name="Bhutkar A."/>
            <person name="Blanco E."/>
            <person name="Bosak S.A."/>
            <person name="Bradley R.K."/>
            <person name="Brand A.D."/>
            <person name="Brent M.R."/>
            <person name="Brooks A.N."/>
            <person name="Brown R.H."/>
            <person name="Butlin R.K."/>
            <person name="Caggese C."/>
            <person name="Calvi B.R."/>
            <person name="Bernardo de Carvalho A."/>
            <person name="Caspi A."/>
            <person name="Castrezana S."/>
            <person name="Celniker S.E."/>
            <person name="Chang J.L."/>
            <person name="Chapple C."/>
            <person name="Chatterji S."/>
            <person name="Chinwalla A."/>
            <person name="Civetta A."/>
            <person name="Clifton S.W."/>
            <person name="Comeron J.M."/>
            <person name="Costello J.C."/>
            <person name="Coyne J.A."/>
            <person name="Daub J."/>
            <person name="David R.G."/>
            <person name="Delcher A.L."/>
            <person name="Delehaunty K."/>
            <person name="Do C.B."/>
            <person name="Ebling H."/>
            <person name="Edwards K."/>
            <person name="Eickbush T."/>
            <person name="Evans J.D."/>
            <person name="Filipski A."/>
            <person name="Findeiss S."/>
            <person name="Freyhult E."/>
            <person name="Fulton L."/>
            <person name="Fulton R."/>
            <person name="Garcia A.C."/>
            <person name="Gardiner A."/>
            <person name="Garfield D.A."/>
            <person name="Garvin B.E."/>
            <person name="Gibson G."/>
            <person name="Gilbert D."/>
            <person name="Gnerre S."/>
            <person name="Godfrey J."/>
            <person name="Good R."/>
            <person name="Gotea V."/>
            <person name="Gravely B."/>
            <person name="Greenberg A.J."/>
            <person name="Griffiths-Jones S."/>
            <person name="Gross S."/>
            <person name="Guigo R."/>
            <person name="Gustafson E.A."/>
            <person name="Haerty W."/>
            <person name="Hahn M.W."/>
            <person name="Halligan D.L."/>
            <person name="Halpern A.L."/>
            <person name="Halter G.M."/>
            <person name="Han M.V."/>
            <person name="Heger A."/>
            <person name="Hillier L."/>
            <person name="Hinrichs A.S."/>
            <person name="Holmes I."/>
            <person name="Hoskins R.A."/>
            <person name="Hubisz M.J."/>
            <person name="Hultmark D."/>
            <person name="Huntley M.A."/>
            <person name="Jaffe D.B."/>
            <person name="Jagadeeshan S."/>
            <person name="Jeck W.R."/>
            <person name="Johnson J."/>
            <person name="Jones C.D."/>
            <person name="Jordan W.C."/>
            <person name="Karpen G.H."/>
            <person name="Kataoka E."/>
            <person name="Keightley P.D."/>
            <person name="Kheradpour P."/>
            <person name="Kirkness E.F."/>
            <person name="Koerich L.B."/>
            <person name="Kristiansen K."/>
            <person name="Kudrna D."/>
            <person name="Kulathinal R.J."/>
            <person name="Kumar S."/>
            <person name="Kwok R."/>
            <person name="Lander E."/>
            <person name="Langley C.H."/>
            <person name="Lapoint R."/>
            <person name="Lazzaro B.P."/>
            <person name="Lee S.J."/>
            <person name="Levesque L."/>
            <person name="Li R."/>
            <person name="Lin C.F."/>
            <person name="Lin M.F."/>
            <person name="Lindblad-Toh K."/>
            <person name="Llopart A."/>
            <person name="Long M."/>
            <person name="Low L."/>
            <person name="Lozovsky E."/>
            <person name="Lu J."/>
            <person name="Luo M."/>
            <person name="Machado C.A."/>
            <person name="Makalowski W."/>
            <person name="Marzo M."/>
            <person name="Matsuda M."/>
            <person name="Matzkin L."/>
            <person name="McAllister B."/>
            <person name="McBride C.S."/>
            <person name="McKernan B."/>
            <person name="McKernan K."/>
            <person name="Mendez-Lago M."/>
            <person name="Minx P."/>
            <person name="Mollenhauer M.U."/>
            <person name="Montooth K."/>
            <person name="Mount S.M."/>
            <person name="Mu X."/>
            <person name="Myers E."/>
            <person name="Negre B."/>
            <person name="Newfeld S."/>
            <person name="Nielsen R."/>
            <person name="Noor M.A."/>
            <person name="O'Grady P."/>
            <person name="Pachter L."/>
            <person name="Papaceit M."/>
            <person name="Parisi M.J."/>
            <person name="Parisi M."/>
            <person name="Parts L."/>
            <person name="Pedersen J.S."/>
            <person name="Pesole G."/>
            <person name="Phillippy A.M."/>
            <person name="Ponting C.P."/>
            <person name="Pop M."/>
            <person name="Porcelli D."/>
            <person name="Powell J.R."/>
            <person name="Prohaska S."/>
            <person name="Pruitt K."/>
            <person name="Puig M."/>
            <person name="Quesneville H."/>
            <person name="Ram K.R."/>
            <person name="Rand D."/>
            <person name="Rasmussen M.D."/>
            <person name="Reed L.K."/>
            <person name="Reenan R."/>
            <person name="Reily A."/>
            <person name="Remington K.A."/>
            <person name="Rieger T.T."/>
            <person name="Ritchie M.G."/>
            <person name="Robin C."/>
            <person name="Rogers Y.H."/>
            <person name="Rohde C."/>
            <person name="Rozas J."/>
            <person name="Rubenfield M.J."/>
            <person name="Ruiz A."/>
            <person name="Russo S."/>
            <person name="Salzberg S.L."/>
            <person name="Sanchez-Gracia A."/>
            <person name="Saranga D.J."/>
            <person name="Sato H."/>
            <person name="Schaeffer S.W."/>
            <person name="Schatz M.C."/>
            <person name="Schlenke T."/>
            <person name="Schwartz R."/>
            <person name="Segarra C."/>
            <person name="Singh R.S."/>
            <person name="Sirot L."/>
            <person name="Sirota M."/>
            <person name="Sisneros N.B."/>
            <person name="Smith C.D."/>
            <person name="Smith T.F."/>
            <person name="Spieth J."/>
            <person name="Stage D.E."/>
            <person name="Stark A."/>
            <person name="Stephan W."/>
            <person name="Strausberg R.L."/>
            <person name="Strempel S."/>
            <person name="Sturgill D."/>
            <person name="Sutton G."/>
            <person name="Sutton G.G."/>
            <person name="Tao W."/>
            <person name="Teichmann S."/>
            <person name="Tobari Y.N."/>
            <person name="Tomimura Y."/>
            <person name="Tsolas J.M."/>
            <person name="Valente V.L."/>
            <person name="Venter E."/>
            <person name="Venter J.C."/>
            <person name="Vicario S."/>
            <person name="Vieira F.G."/>
            <person name="Vilella A.J."/>
            <person name="Villasante A."/>
            <person name="Walenz B."/>
            <person name="Wang J."/>
            <person name="Wasserman M."/>
            <person name="Watts T."/>
            <person name="Wilson D."/>
            <person name="Wilson R.K."/>
            <person name="Wing R.A."/>
            <person name="Wolfner M.F."/>
            <person name="Wong A."/>
            <person name="Wong G.K."/>
            <person name="Wu C.I."/>
            <person name="Wu G."/>
            <person name="Yamamoto D."/>
            <person name="Yang H.P."/>
            <person name="Yang S.P."/>
            <person name="Yorke J.A."/>
            <person name="Yoshida K."/>
            <person name="Zdobnov E."/>
            <person name="Zhang P."/>
            <person name="Zhang Y."/>
            <person name="Zimin A.V."/>
            <person name="Baldwin J."/>
            <person name="Abdouelleil A."/>
            <person name="Abdulkadir J."/>
            <person name="Abebe A."/>
            <person name="Abera B."/>
            <person name="Abreu J."/>
            <person name="Acer S.C."/>
            <person name="Aftuck L."/>
            <person name="Alexander A."/>
            <person name="An P."/>
            <person name="Anderson E."/>
            <person name="Anderson S."/>
            <person name="Arachi H."/>
            <person name="Azer M."/>
            <person name="Bachantsang P."/>
            <person name="Barry A."/>
            <person name="Bayul T."/>
            <person name="Berlin A."/>
            <person name="Bessette D."/>
            <person name="Bloom T."/>
            <person name="Blye J."/>
            <person name="Boguslavskiy L."/>
            <person name="Bonnet C."/>
            <person name="Boukhgalter B."/>
            <person name="Bourzgui I."/>
            <person name="Brown A."/>
            <person name="Cahill P."/>
            <person name="Channer S."/>
            <person name="Cheshatsang Y."/>
            <person name="Chuda L."/>
            <person name="Citroen M."/>
            <person name="Collymore A."/>
            <person name="Cooke P."/>
            <person name="Costello M."/>
            <person name="D'Aco K."/>
            <person name="Daza R."/>
            <person name="De Haan G."/>
            <person name="DeGray S."/>
            <person name="DeMaso C."/>
            <person name="Dhargay N."/>
            <person name="Dooley K."/>
            <person name="Dooley E."/>
            <person name="Doricent M."/>
            <person name="Dorje P."/>
            <person name="Dorjee K."/>
            <person name="Dupes A."/>
            <person name="Elong R."/>
            <person name="Falk J."/>
            <person name="Farina A."/>
            <person name="Faro S."/>
            <person name="Ferguson D."/>
            <person name="Fisher S."/>
            <person name="Foley C.D."/>
            <person name="Franke A."/>
            <person name="Friedrich D."/>
            <person name="Gadbois L."/>
            <person name="Gearin G."/>
            <person name="Gearin C.R."/>
            <person name="Giannoukos G."/>
            <person name="Goode T."/>
            <person name="Graham J."/>
            <person name="Grandbois E."/>
            <person name="Grewal S."/>
            <person name="Gyaltsen K."/>
            <person name="Hafez N."/>
            <person name="Hagos B."/>
            <person name="Hall J."/>
            <person name="Henson C."/>
            <person name="Hollinger A."/>
            <person name="Honan T."/>
            <person name="Huard M.D."/>
            <person name="Hughes L."/>
            <person name="Hurhula B."/>
            <person name="Husby M.E."/>
            <person name="Kamat A."/>
            <person name="Kanga B."/>
            <person name="Kashin S."/>
            <person name="Khazanovich D."/>
            <person name="Kisner P."/>
            <person name="Lance K."/>
            <person name="Lara M."/>
            <person name="Lee W."/>
            <person name="Lennon N."/>
            <person name="Letendre F."/>
            <person name="LeVine R."/>
            <person name="Lipovsky A."/>
            <person name="Liu X."/>
            <person name="Liu J."/>
            <person name="Liu S."/>
            <person name="Lokyitsang T."/>
            <person name="Lokyitsang Y."/>
            <person name="Lubonja R."/>
            <person name="Lui A."/>
            <person name="MacDonald P."/>
            <person name="Magnisalis V."/>
            <person name="Maru K."/>
            <person name="Matthews C."/>
            <person name="McCusker W."/>
            <person name="McDonough S."/>
            <person name="Mehta T."/>
            <person name="Meldrim J."/>
            <person name="Meneus L."/>
            <person name="Mihai O."/>
            <person name="Mihalev A."/>
            <person name="Mihova T."/>
            <person name="Mittelman R."/>
            <person name="Mlenga V."/>
            <person name="Montmayeur A."/>
            <person name="Mulrain L."/>
            <person name="Navidi A."/>
            <person name="Naylor J."/>
            <person name="Negash T."/>
            <person name="Nguyen T."/>
            <person name="Nguyen N."/>
            <person name="Nicol R."/>
            <person name="Norbu C."/>
            <person name="Norbu N."/>
            <person name="Novod N."/>
            <person name="O'Neill B."/>
            <person name="Osman S."/>
            <person name="Markiewicz E."/>
            <person name="Oyono O.L."/>
            <person name="Patti C."/>
            <person name="Phunkhang P."/>
            <person name="Pierre F."/>
            <person name="Priest M."/>
            <person name="Raghuraman S."/>
            <person name="Rege F."/>
            <person name="Reyes R."/>
            <person name="Rise C."/>
            <person name="Rogov P."/>
            <person name="Ross K."/>
            <person name="Ryan E."/>
            <person name="Settipalli S."/>
            <person name="Shea T."/>
            <person name="Sherpa N."/>
            <person name="Shi L."/>
            <person name="Shih D."/>
            <person name="Sparrow T."/>
            <person name="Spaulding J."/>
            <person name="Stalker J."/>
            <person name="Stange-Thomann N."/>
            <person name="Stavropoulos S."/>
            <person name="Stone C."/>
            <person name="Strader C."/>
            <person name="Tesfaye S."/>
            <person name="Thomson T."/>
            <person name="Thoulutsang Y."/>
            <person name="Thoulutsang D."/>
            <person name="Topham K."/>
            <person name="Topping I."/>
            <person name="Tsamla T."/>
            <person name="Vassiliev H."/>
            <person name="Vo A."/>
            <person name="Wangchuk T."/>
            <person name="Wangdi T."/>
            <person name="Weiand M."/>
            <person name="Wilkinson J."/>
            <person name="Wilson A."/>
            <person name="Yadav S."/>
            <person name="Young G."/>
            <person name="Yu Q."/>
            <person name="Zembek L."/>
            <person name="Zhong D."/>
            <person name="Zimmer A."/>
            <person name="Zwirko Z."/>
            <person name="Jaffe D.B."/>
            <person name="Alvarez P."/>
            <person name="Brockman W."/>
            <person name="Butler J."/>
            <person name="Chin C."/>
            <person name="Gnerre S."/>
            <person name="Grabherr M."/>
            <person name="Kleber M."/>
            <person name="Mauceli E."/>
            <person name="MacCallum I."/>
        </authorList>
    </citation>
    <scope>NUCLEOTIDE SEQUENCE [LARGE SCALE GENOMIC DNA]</scope>
    <source>
        <strain evidence="3">white501</strain>
    </source>
</reference>
<feature type="region of interest" description="Disordered" evidence="1">
    <location>
        <begin position="1"/>
        <end position="30"/>
    </location>
</feature>